<dbReference type="AlphaFoldDB" id="A0A7W6QCZ0"/>
<keyword evidence="2" id="KW-1185">Reference proteome</keyword>
<protein>
    <submittedName>
        <fullName evidence="1">Uncharacterized protein</fullName>
    </submittedName>
</protein>
<comment type="caution">
    <text evidence="1">The sequence shown here is derived from an EMBL/GenBank/DDBJ whole genome shotgun (WGS) entry which is preliminary data.</text>
</comment>
<accession>A0A7W6QCZ0</accession>
<gene>
    <name evidence="1" type="ORF">GGD53_005437</name>
</gene>
<name>A0A7W6QCZ0_9HYPH</name>
<proteinExistence type="predicted"/>
<reference evidence="1 2" key="1">
    <citation type="submission" date="2020-08" db="EMBL/GenBank/DDBJ databases">
        <title>Genomic Encyclopedia of Type Strains, Phase IV (KMG-V): Genome sequencing to study the core and pangenomes of soil and plant-associated prokaryotes.</title>
        <authorList>
            <person name="Whitman W."/>
        </authorList>
    </citation>
    <scope>NUCLEOTIDE SEQUENCE [LARGE SCALE GENOMIC DNA]</scope>
    <source>
        <strain evidence="1 2">SEMIA 4074</strain>
    </source>
</reference>
<evidence type="ECO:0000313" key="2">
    <source>
        <dbReference type="Proteomes" id="UP000524492"/>
    </source>
</evidence>
<dbReference type="Proteomes" id="UP000524492">
    <property type="component" value="Unassembled WGS sequence"/>
</dbReference>
<organism evidence="1 2">
    <name type="scientific">Rhizobium aethiopicum</name>
    <dbReference type="NCBI Taxonomy" id="1138170"/>
    <lineage>
        <taxon>Bacteria</taxon>
        <taxon>Pseudomonadati</taxon>
        <taxon>Pseudomonadota</taxon>
        <taxon>Alphaproteobacteria</taxon>
        <taxon>Hyphomicrobiales</taxon>
        <taxon>Rhizobiaceae</taxon>
        <taxon>Rhizobium/Agrobacterium group</taxon>
        <taxon>Rhizobium</taxon>
    </lineage>
</organism>
<dbReference type="EMBL" id="JACIFV010000027">
    <property type="protein sequence ID" value="MBB4195247.1"/>
    <property type="molecule type" value="Genomic_DNA"/>
</dbReference>
<sequence length="109" mass="12297">MSLAFLSHAVFWHLRKMWSYRLETRARKPDAVRNIDDHSHVCACQAACFFGHVGNFMHRHVFAVLARLRKFGKKLTNNFIILCELLCGAAQDSSSHEISPPALAAKAGF</sequence>
<evidence type="ECO:0000313" key="1">
    <source>
        <dbReference type="EMBL" id="MBB4195247.1"/>
    </source>
</evidence>
<dbReference type="RefSeq" id="WP_184459752.1">
    <property type="nucleotide sequence ID" value="NZ_JACIFV010000027.1"/>
</dbReference>